<protein>
    <submittedName>
        <fullName evidence="6">AhpC/TSA family protein</fullName>
    </submittedName>
</protein>
<dbReference type="AlphaFoldDB" id="A0A9D1QDX9"/>
<evidence type="ECO:0000313" key="6">
    <source>
        <dbReference type="EMBL" id="HIW10455.1"/>
    </source>
</evidence>
<name>A0A9D1QDX9_9BACT</name>
<evidence type="ECO:0000256" key="4">
    <source>
        <dbReference type="ARBA" id="ARBA00023284"/>
    </source>
</evidence>
<comment type="caution">
    <text evidence="6">The sequence shown here is derived from an EMBL/GenBank/DDBJ whole genome shotgun (WGS) entry which is preliminary data.</text>
</comment>
<dbReference type="Gene3D" id="3.40.30.10">
    <property type="entry name" value="Glutaredoxin"/>
    <property type="match status" value="1"/>
</dbReference>
<dbReference type="Pfam" id="PF00578">
    <property type="entry name" value="AhpC-TSA"/>
    <property type="match status" value="1"/>
</dbReference>
<reference evidence="6" key="2">
    <citation type="submission" date="2021-04" db="EMBL/GenBank/DDBJ databases">
        <authorList>
            <person name="Gilroy R."/>
        </authorList>
    </citation>
    <scope>NUCLEOTIDE SEQUENCE</scope>
    <source>
        <strain evidence="6">ChiBcec15-1070</strain>
    </source>
</reference>
<accession>A0A9D1QDX9</accession>
<dbReference type="CDD" id="cd02966">
    <property type="entry name" value="TlpA_like_family"/>
    <property type="match status" value="1"/>
</dbReference>
<keyword evidence="3" id="KW-1015">Disulfide bond</keyword>
<reference evidence="6" key="1">
    <citation type="journal article" date="2021" name="PeerJ">
        <title>Extensive microbial diversity within the chicken gut microbiome revealed by metagenomics and culture.</title>
        <authorList>
            <person name="Gilroy R."/>
            <person name="Ravi A."/>
            <person name="Getino M."/>
            <person name="Pursley I."/>
            <person name="Horton D.L."/>
            <person name="Alikhan N.F."/>
            <person name="Baker D."/>
            <person name="Gharbi K."/>
            <person name="Hall N."/>
            <person name="Watson M."/>
            <person name="Adriaenssens E.M."/>
            <person name="Foster-Nyarko E."/>
            <person name="Jarju S."/>
            <person name="Secka A."/>
            <person name="Antonio M."/>
            <person name="Oren A."/>
            <person name="Chaudhuri R.R."/>
            <person name="La Ragione R."/>
            <person name="Hildebrand F."/>
            <person name="Pallen M.J."/>
        </authorList>
    </citation>
    <scope>NUCLEOTIDE SEQUENCE</scope>
    <source>
        <strain evidence="6">ChiBcec15-1070</strain>
    </source>
</reference>
<keyword evidence="4" id="KW-0676">Redox-active center</keyword>
<dbReference type="GO" id="GO:0030313">
    <property type="term" value="C:cell envelope"/>
    <property type="evidence" value="ECO:0007669"/>
    <property type="project" value="UniProtKB-SubCell"/>
</dbReference>
<evidence type="ECO:0000256" key="1">
    <source>
        <dbReference type="ARBA" id="ARBA00004196"/>
    </source>
</evidence>
<dbReference type="SUPFAM" id="SSF52833">
    <property type="entry name" value="Thioredoxin-like"/>
    <property type="match status" value="1"/>
</dbReference>
<gene>
    <name evidence="6" type="ORF">H9888_03035</name>
</gene>
<evidence type="ECO:0000259" key="5">
    <source>
        <dbReference type="PROSITE" id="PS51352"/>
    </source>
</evidence>
<dbReference type="InterPro" id="IPR013766">
    <property type="entry name" value="Thioredoxin_domain"/>
</dbReference>
<dbReference type="InterPro" id="IPR000866">
    <property type="entry name" value="AhpC/TSA"/>
</dbReference>
<evidence type="ECO:0000256" key="2">
    <source>
        <dbReference type="ARBA" id="ARBA00022748"/>
    </source>
</evidence>
<keyword evidence="2" id="KW-0201">Cytochrome c-type biogenesis</keyword>
<organism evidence="6 7">
    <name type="scientific">Candidatus Rikenella faecigallinarum</name>
    <dbReference type="NCBI Taxonomy" id="2838745"/>
    <lineage>
        <taxon>Bacteria</taxon>
        <taxon>Pseudomonadati</taxon>
        <taxon>Bacteroidota</taxon>
        <taxon>Bacteroidia</taxon>
        <taxon>Bacteroidales</taxon>
        <taxon>Rikenellaceae</taxon>
        <taxon>Rikenella</taxon>
    </lineage>
</organism>
<dbReference type="PANTHER" id="PTHR42852">
    <property type="entry name" value="THIOL:DISULFIDE INTERCHANGE PROTEIN DSBE"/>
    <property type="match status" value="1"/>
</dbReference>
<dbReference type="GO" id="GO:0016209">
    <property type="term" value="F:antioxidant activity"/>
    <property type="evidence" value="ECO:0007669"/>
    <property type="project" value="InterPro"/>
</dbReference>
<sequence>MRNFEGTPATMGAGSLFFRPYSLSIAMTRRLLLIISGLLAAGSASAWKVEGTIQGVAEKDTVTVYMARYWGNTGRRFHTDTIRNGRFSFAGTLPAGEMVMMSVRASNGRGCNTLWVSDTTRLRITGEADGEWTVVSNEPEQALEAELQTVDMSDLDALTSTKEGYWKYRDSVWRVQVERLWPLYAKYPNSRAMLDDLTFYVRVGAVPHERLQWIYDRLTPENRNRLEGRAIAVALNPPHVPQVGEPYADFAGTDTTGAACRLSDWVGKGKYVLLDFWGVGCGGCYVAFPKMKELYDRYRNRLEIIGINLDVNPALWKNVVAQRNLPWVHMSDGMGTYAGAGVLYRTDVMPTYILIDPQGTIVERWYPGEGDFQSRLVAPYLEKQSSEEPLNR</sequence>
<dbReference type="InterPro" id="IPR050553">
    <property type="entry name" value="Thioredoxin_ResA/DsbE_sf"/>
</dbReference>
<dbReference type="EMBL" id="DXHL01000018">
    <property type="protein sequence ID" value="HIW10455.1"/>
    <property type="molecule type" value="Genomic_DNA"/>
</dbReference>
<comment type="subcellular location">
    <subcellularLocation>
        <location evidence="1">Cell envelope</location>
    </subcellularLocation>
</comment>
<dbReference type="GO" id="GO:0016491">
    <property type="term" value="F:oxidoreductase activity"/>
    <property type="evidence" value="ECO:0007669"/>
    <property type="project" value="InterPro"/>
</dbReference>
<dbReference type="GO" id="GO:0017004">
    <property type="term" value="P:cytochrome complex assembly"/>
    <property type="evidence" value="ECO:0007669"/>
    <property type="project" value="UniProtKB-KW"/>
</dbReference>
<feature type="domain" description="Thioredoxin" evidence="5">
    <location>
        <begin position="241"/>
        <end position="386"/>
    </location>
</feature>
<dbReference type="PANTHER" id="PTHR42852:SF6">
    <property type="entry name" value="THIOL:DISULFIDE INTERCHANGE PROTEIN DSBE"/>
    <property type="match status" value="1"/>
</dbReference>
<dbReference type="PROSITE" id="PS51352">
    <property type="entry name" value="THIOREDOXIN_2"/>
    <property type="match status" value="1"/>
</dbReference>
<dbReference type="InterPro" id="IPR036249">
    <property type="entry name" value="Thioredoxin-like_sf"/>
</dbReference>
<evidence type="ECO:0000256" key="3">
    <source>
        <dbReference type="ARBA" id="ARBA00023157"/>
    </source>
</evidence>
<dbReference type="Proteomes" id="UP000823926">
    <property type="component" value="Unassembled WGS sequence"/>
</dbReference>
<proteinExistence type="predicted"/>
<evidence type="ECO:0000313" key="7">
    <source>
        <dbReference type="Proteomes" id="UP000823926"/>
    </source>
</evidence>